<proteinExistence type="predicted"/>
<evidence type="ECO:0000313" key="3">
    <source>
        <dbReference type="EMBL" id="PYI68405.1"/>
    </source>
</evidence>
<keyword evidence="2" id="KW-0472">Membrane</keyword>
<dbReference type="AlphaFoldDB" id="A0A2V5LA16"/>
<evidence type="ECO:0000256" key="1">
    <source>
        <dbReference type="SAM" id="MobiDB-lite"/>
    </source>
</evidence>
<dbReference type="OrthoDB" id="3264966at2"/>
<name>A0A2V5LA16_9MICC</name>
<dbReference type="EMBL" id="QJVD01000005">
    <property type="protein sequence ID" value="PYI68405.1"/>
    <property type="molecule type" value="Genomic_DNA"/>
</dbReference>
<keyword evidence="2" id="KW-1133">Transmembrane helix</keyword>
<feature type="transmembrane region" description="Helical" evidence="2">
    <location>
        <begin position="137"/>
        <end position="160"/>
    </location>
</feature>
<dbReference type="Pfam" id="PF18986">
    <property type="entry name" value="DUF5719"/>
    <property type="match status" value="1"/>
</dbReference>
<feature type="compositionally biased region" description="Low complexity" evidence="1">
    <location>
        <begin position="104"/>
        <end position="123"/>
    </location>
</feature>
<gene>
    <name evidence="3" type="ORF">CVV68_06230</name>
</gene>
<organism evidence="3 4">
    <name type="scientific">Arthrobacter livingstonensis</name>
    <dbReference type="NCBI Taxonomy" id="670078"/>
    <lineage>
        <taxon>Bacteria</taxon>
        <taxon>Bacillati</taxon>
        <taxon>Actinomycetota</taxon>
        <taxon>Actinomycetes</taxon>
        <taxon>Micrococcales</taxon>
        <taxon>Micrococcaceae</taxon>
        <taxon>Arthrobacter</taxon>
    </lineage>
</organism>
<reference evidence="3 4" key="1">
    <citation type="submission" date="2018-05" db="EMBL/GenBank/DDBJ databases">
        <title>Genetic diversity of glacier-inhabiting Cryobacterium bacteria in China and description of Cryobacterium mengkeensis sp. nov. and Arthrobacter glacialis sp. nov.</title>
        <authorList>
            <person name="Liu Q."/>
            <person name="Xin Y.-H."/>
        </authorList>
    </citation>
    <scope>NUCLEOTIDE SEQUENCE [LARGE SCALE GENOMIC DNA]</scope>
    <source>
        <strain evidence="3 4">LI2</strain>
    </source>
</reference>
<feature type="compositionally biased region" description="Basic residues" evidence="1">
    <location>
        <begin position="124"/>
        <end position="136"/>
    </location>
</feature>
<sequence length="667" mass="64639">MSEDQKKNGHDAQDAAAGKADAPSDSGMVGGNAPSDNAAAEQDKPGRTAPDGKPALAGTADAAKAAAGKSGPVKPEGAKSAKSPKPAKSTRPAKPAKAEKTAKPGKPAKAEVAGDAATAGKAARGPRRKTRTRPRRWPAVLAGSATAVLAVVAVAAGTVLPGVDATAQITPEAQVLPVGESLANCVGPTQLLSGSAAGADPEFSPGASSTKTLLNALALSNSDGILPGAAIDAMNAKSTPLFTISRAPKDAPTASPGSSSAPATLAPLTGEAKAKAAVVRDKEMGATSVLRALPLAGQSARSAGSVVVSAGDGDLQGLAAATCQAPSNDLWLAGASTTVGRTAVLTLANSTKSPATVSLELFGTNGPVQAPGGKALVIAPGSSQAVVLSGLAPDQEQLSVHVKSAGGAVTGVIQQSVLRGLTPGGVDFLQPVQAPVATSVIAGVRVQDPAFSAKITSQSGYADASTALEVTVPGATDAVVEVKAYGPSGQAALPDGGVFTAPAGKVSSLALAGLPQGTYALSVTSDSAVVAGVKLANSTKPGAAVDLAFAPSGSRLGVNHLTTLPGGVDSSFAFTAPAGPATVTLVPVSGAGVLGAAKTVELRAGVTNVVDPATLVGKDAAAVLVSASGDPVYGTQLLGSKGSANIAVLPFAGTGADSHSLEITTGY</sequence>
<evidence type="ECO:0008006" key="5">
    <source>
        <dbReference type="Google" id="ProtNLM"/>
    </source>
</evidence>
<protein>
    <recommendedName>
        <fullName evidence="5">Large extracellular alpha-helical protein</fullName>
    </recommendedName>
</protein>
<feature type="region of interest" description="Disordered" evidence="1">
    <location>
        <begin position="1"/>
        <end position="136"/>
    </location>
</feature>
<accession>A0A2V5LA16</accession>
<keyword evidence="4" id="KW-1185">Reference proteome</keyword>
<dbReference type="InterPro" id="IPR043777">
    <property type="entry name" value="DUF5719"/>
</dbReference>
<feature type="compositionally biased region" description="Low complexity" evidence="1">
    <location>
        <begin position="14"/>
        <end position="25"/>
    </location>
</feature>
<dbReference type="Proteomes" id="UP000247832">
    <property type="component" value="Unassembled WGS sequence"/>
</dbReference>
<dbReference type="RefSeq" id="WP_110500147.1">
    <property type="nucleotide sequence ID" value="NZ_QJVD01000005.1"/>
</dbReference>
<evidence type="ECO:0000256" key="2">
    <source>
        <dbReference type="SAM" id="Phobius"/>
    </source>
</evidence>
<feature type="compositionally biased region" description="Basic and acidic residues" evidence="1">
    <location>
        <begin position="1"/>
        <end position="13"/>
    </location>
</feature>
<feature type="compositionally biased region" description="Low complexity" evidence="1">
    <location>
        <begin position="52"/>
        <end position="95"/>
    </location>
</feature>
<evidence type="ECO:0000313" key="4">
    <source>
        <dbReference type="Proteomes" id="UP000247832"/>
    </source>
</evidence>
<comment type="caution">
    <text evidence="3">The sequence shown here is derived from an EMBL/GenBank/DDBJ whole genome shotgun (WGS) entry which is preliminary data.</text>
</comment>
<keyword evidence="2" id="KW-0812">Transmembrane</keyword>